<sequence>MQDRYAGDIGDYVKLALLRHLTVDRKLGIAWYLYPDEGHNADGRHIGYLSLPDRWRRLDPELFDALKLVADNSRSVKALQQTGLIGDLFHGTPLTSEALPWQKRSTWRHEWFQNVVASMSEADIVFADPDNGLVDDDPKRRTKAKFGKSITLQEATVLAHNRPAIIYHHNTRRPGGHDLEVEHWLSQFDDRAFGIRANAYSCRTFFVLNPDSDIFERAQEFCYKWSERGVRLHTLK</sequence>
<organism evidence="1 2">
    <name type="scientific">Brucella tritici</name>
    <dbReference type="NCBI Taxonomy" id="94626"/>
    <lineage>
        <taxon>Bacteria</taxon>
        <taxon>Pseudomonadati</taxon>
        <taxon>Pseudomonadota</taxon>
        <taxon>Alphaproteobacteria</taxon>
        <taxon>Hyphomicrobiales</taxon>
        <taxon>Brucellaceae</taxon>
        <taxon>Brucella/Ochrobactrum group</taxon>
        <taxon>Brucella</taxon>
    </lineage>
</organism>
<dbReference type="RefSeq" id="WP_151653509.1">
    <property type="nucleotide sequence ID" value="NZ_WBVX01000037.1"/>
</dbReference>
<proteinExistence type="predicted"/>
<dbReference type="AlphaFoldDB" id="A0A6L3Y5F3"/>
<dbReference type="Proteomes" id="UP000481643">
    <property type="component" value="Unassembled WGS sequence"/>
</dbReference>
<gene>
    <name evidence="1" type="ORF">F9L08_24320</name>
</gene>
<comment type="caution">
    <text evidence="1">The sequence shown here is derived from an EMBL/GenBank/DDBJ whole genome shotgun (WGS) entry which is preliminary data.</text>
</comment>
<protein>
    <submittedName>
        <fullName evidence="1">Uncharacterized protein</fullName>
    </submittedName>
</protein>
<accession>A0A6L3Y5F3</accession>
<dbReference type="EMBL" id="WBVX01000037">
    <property type="protein sequence ID" value="KAB2678050.1"/>
    <property type="molecule type" value="Genomic_DNA"/>
</dbReference>
<name>A0A6L3Y5F3_9HYPH</name>
<evidence type="ECO:0000313" key="1">
    <source>
        <dbReference type="EMBL" id="KAB2678050.1"/>
    </source>
</evidence>
<reference evidence="1 2" key="1">
    <citation type="submission" date="2019-09" db="EMBL/GenBank/DDBJ databases">
        <title>Taxonomic organization of the family Brucellaceae based on a phylogenomic approach.</title>
        <authorList>
            <person name="Leclercq S."/>
            <person name="Cloeckaert A."/>
            <person name="Zygmunt M.S."/>
        </authorList>
    </citation>
    <scope>NUCLEOTIDE SEQUENCE [LARGE SCALE GENOMIC DNA]</scope>
    <source>
        <strain evidence="1 2">WS1830</strain>
    </source>
</reference>
<evidence type="ECO:0000313" key="2">
    <source>
        <dbReference type="Proteomes" id="UP000481643"/>
    </source>
</evidence>